<gene>
    <name evidence="1" type="ORF">PPNO1_LOCUS2746</name>
</gene>
<dbReference type="EMBL" id="CALLCH030000006">
    <property type="protein sequence ID" value="CAI4212995.1"/>
    <property type="molecule type" value="Genomic_DNA"/>
</dbReference>
<keyword evidence="2" id="KW-1185">Reference proteome</keyword>
<evidence type="ECO:0000313" key="2">
    <source>
        <dbReference type="Proteomes" id="UP000838763"/>
    </source>
</evidence>
<protein>
    <submittedName>
        <fullName evidence="1">Uncharacterized protein</fullName>
    </submittedName>
</protein>
<evidence type="ECO:0000313" key="1">
    <source>
        <dbReference type="EMBL" id="CAI4212995.1"/>
    </source>
</evidence>
<proteinExistence type="predicted"/>
<reference evidence="1" key="1">
    <citation type="submission" date="2022-11" db="EMBL/GenBank/DDBJ databases">
        <authorList>
            <person name="Scott C."/>
            <person name="Bruce N."/>
        </authorList>
    </citation>
    <scope>NUCLEOTIDE SEQUENCE</scope>
</reference>
<organism evidence="1 2">
    <name type="scientific">Parascedosporium putredinis</name>
    <dbReference type="NCBI Taxonomy" id="1442378"/>
    <lineage>
        <taxon>Eukaryota</taxon>
        <taxon>Fungi</taxon>
        <taxon>Dikarya</taxon>
        <taxon>Ascomycota</taxon>
        <taxon>Pezizomycotina</taxon>
        <taxon>Sordariomycetes</taxon>
        <taxon>Hypocreomycetidae</taxon>
        <taxon>Microascales</taxon>
        <taxon>Microascaceae</taxon>
        <taxon>Parascedosporium</taxon>
    </lineage>
</organism>
<dbReference type="AlphaFoldDB" id="A0A9P1GZU0"/>
<dbReference type="Proteomes" id="UP000838763">
    <property type="component" value="Unassembled WGS sequence"/>
</dbReference>
<accession>A0A9P1GZU0</accession>
<sequence length="70" mass="8210">MYDWGFATFVGLVVRDFTEWQIHDVDECSISNMHRSTDAMGADRSRDRRSVTVKTLKLAQAEDRARRTFR</sequence>
<name>A0A9P1GZU0_9PEZI</name>
<comment type="caution">
    <text evidence="1">The sequence shown here is derived from an EMBL/GenBank/DDBJ whole genome shotgun (WGS) entry which is preliminary data.</text>
</comment>